<dbReference type="AlphaFoldDB" id="A0AAU7CHZ4"/>
<dbReference type="PROSITE" id="PS01195">
    <property type="entry name" value="PEPT_TRNA_HYDROL_1"/>
    <property type="match status" value="1"/>
</dbReference>
<evidence type="ECO:0000256" key="7">
    <source>
        <dbReference type="HAMAP-Rule" id="MF_00083"/>
    </source>
</evidence>
<sequence length="193" mass="20838">MRKLVVGLGNPGSKYEGTRHNIGFEVVDRLAKGGSGATFTRKFDGLLAESEIDFHRVLLLKPETFMNLSGRSVAQVMRFYKLELADLLVVCDDLNLPLGKLRIRGGGSDGGQKGLRDITAQLGSENYARLRIGIGERGTIDAADFVLSRFRSADRLAVEDALILASQAVAVWLTQGQAAAMNRFNGPTTPTSG</sequence>
<dbReference type="CDD" id="cd00462">
    <property type="entry name" value="PTH"/>
    <property type="match status" value="1"/>
</dbReference>
<keyword evidence="4 7" id="KW-0694">RNA-binding</keyword>
<evidence type="ECO:0000256" key="3">
    <source>
        <dbReference type="ARBA" id="ARBA00022801"/>
    </source>
</evidence>
<evidence type="ECO:0000256" key="9">
    <source>
        <dbReference type="RuleBase" id="RU004320"/>
    </source>
</evidence>
<dbReference type="EMBL" id="CP155447">
    <property type="protein sequence ID" value="XBH04737.1"/>
    <property type="molecule type" value="Genomic_DNA"/>
</dbReference>
<comment type="function">
    <text evidence="7">Catalyzes the release of premature peptidyl moieties from peptidyl-tRNA molecules trapped in stalled 50S ribosomal subunits, and thus maintains levels of free tRNAs and 50S ribosomes.</text>
</comment>
<comment type="catalytic activity">
    <reaction evidence="7 8">
        <text>an N-acyl-L-alpha-aminoacyl-tRNA + H2O = an N-acyl-L-amino acid + a tRNA + H(+)</text>
        <dbReference type="Rhea" id="RHEA:54448"/>
        <dbReference type="Rhea" id="RHEA-COMP:10123"/>
        <dbReference type="Rhea" id="RHEA-COMP:13883"/>
        <dbReference type="ChEBI" id="CHEBI:15377"/>
        <dbReference type="ChEBI" id="CHEBI:15378"/>
        <dbReference type="ChEBI" id="CHEBI:59874"/>
        <dbReference type="ChEBI" id="CHEBI:78442"/>
        <dbReference type="ChEBI" id="CHEBI:138191"/>
        <dbReference type="EC" id="3.1.1.29"/>
    </reaction>
</comment>
<evidence type="ECO:0000256" key="5">
    <source>
        <dbReference type="ARBA" id="ARBA00038063"/>
    </source>
</evidence>
<protein>
    <recommendedName>
        <fullName evidence="6 7">Peptidyl-tRNA hydrolase</fullName>
        <shortName evidence="7">Pth</shortName>
        <ecNumber evidence="1 7">3.1.1.29</ecNumber>
    </recommendedName>
</protein>
<dbReference type="Gene3D" id="3.40.50.1470">
    <property type="entry name" value="Peptidyl-tRNA hydrolase"/>
    <property type="match status" value="1"/>
</dbReference>
<evidence type="ECO:0000256" key="6">
    <source>
        <dbReference type="ARBA" id="ARBA00050038"/>
    </source>
</evidence>
<dbReference type="GO" id="GO:0072344">
    <property type="term" value="P:rescue of stalled ribosome"/>
    <property type="evidence" value="ECO:0007669"/>
    <property type="project" value="UniProtKB-UniRule"/>
</dbReference>
<name>A0AAU7CHZ4_9BACT</name>
<feature type="binding site" evidence="7">
    <location>
        <position position="15"/>
    </location>
    <ligand>
        <name>tRNA</name>
        <dbReference type="ChEBI" id="CHEBI:17843"/>
    </ligand>
</feature>
<dbReference type="PANTHER" id="PTHR17224:SF1">
    <property type="entry name" value="PEPTIDYL-TRNA HYDROLASE"/>
    <property type="match status" value="1"/>
</dbReference>
<comment type="caution">
    <text evidence="7">Lacks conserved residue(s) required for the propagation of feature annotation.</text>
</comment>
<dbReference type="InterPro" id="IPR018171">
    <property type="entry name" value="Pept_tRNA_hydro_CS"/>
</dbReference>
<keyword evidence="3 7" id="KW-0378">Hydrolase</keyword>
<evidence type="ECO:0000256" key="2">
    <source>
        <dbReference type="ARBA" id="ARBA00022555"/>
    </source>
</evidence>
<feature type="site" description="Discriminates between blocked and unblocked aminoacyl-tRNA" evidence="7">
    <location>
        <position position="10"/>
    </location>
</feature>
<dbReference type="InterPro" id="IPR001328">
    <property type="entry name" value="Pept_tRNA_hydro"/>
</dbReference>
<dbReference type="PANTHER" id="PTHR17224">
    <property type="entry name" value="PEPTIDYL-TRNA HYDROLASE"/>
    <property type="match status" value="1"/>
</dbReference>
<feature type="site" description="Stabilizes the basic form of H active site to accept a proton" evidence="7">
    <location>
        <position position="92"/>
    </location>
</feature>
<dbReference type="InterPro" id="IPR036416">
    <property type="entry name" value="Pept_tRNA_hydro_sf"/>
</dbReference>
<dbReference type="FunFam" id="3.40.50.1470:FF:000001">
    <property type="entry name" value="Peptidyl-tRNA hydrolase"/>
    <property type="match status" value="1"/>
</dbReference>
<evidence type="ECO:0000256" key="4">
    <source>
        <dbReference type="ARBA" id="ARBA00022884"/>
    </source>
</evidence>
<evidence type="ECO:0000256" key="1">
    <source>
        <dbReference type="ARBA" id="ARBA00013260"/>
    </source>
</evidence>
<feature type="active site" description="Proton acceptor" evidence="7">
    <location>
        <position position="20"/>
    </location>
</feature>
<dbReference type="HAMAP" id="MF_00083">
    <property type="entry name" value="Pept_tRNA_hydro_bact"/>
    <property type="match status" value="1"/>
</dbReference>
<dbReference type="GO" id="GO:0000049">
    <property type="term" value="F:tRNA binding"/>
    <property type="evidence" value="ECO:0007669"/>
    <property type="project" value="UniProtKB-UniRule"/>
</dbReference>
<dbReference type="GO" id="GO:0005737">
    <property type="term" value="C:cytoplasm"/>
    <property type="evidence" value="ECO:0007669"/>
    <property type="project" value="UniProtKB-SubCell"/>
</dbReference>
<comment type="similarity">
    <text evidence="5 7 9">Belongs to the PTH family.</text>
</comment>
<comment type="subunit">
    <text evidence="7">Monomer.</text>
</comment>
<dbReference type="NCBIfam" id="TIGR00447">
    <property type="entry name" value="pth"/>
    <property type="match status" value="1"/>
</dbReference>
<keyword evidence="7" id="KW-0963">Cytoplasm</keyword>
<dbReference type="GO" id="GO:0004045">
    <property type="term" value="F:peptidyl-tRNA hydrolase activity"/>
    <property type="evidence" value="ECO:0007669"/>
    <property type="project" value="UniProtKB-UniRule"/>
</dbReference>
<evidence type="ECO:0000256" key="8">
    <source>
        <dbReference type="RuleBase" id="RU000673"/>
    </source>
</evidence>
<accession>A0AAU7CHZ4</accession>
<dbReference type="GO" id="GO:0006515">
    <property type="term" value="P:protein quality control for misfolded or incompletely synthesized proteins"/>
    <property type="evidence" value="ECO:0007669"/>
    <property type="project" value="UniProtKB-UniRule"/>
</dbReference>
<feature type="binding site" evidence="7">
    <location>
        <position position="67"/>
    </location>
    <ligand>
        <name>tRNA</name>
        <dbReference type="ChEBI" id="CHEBI:17843"/>
    </ligand>
</feature>
<comment type="function">
    <text evidence="7">Hydrolyzes ribosome-free peptidyl-tRNAs (with 1 or more amino acids incorporated), which drop off the ribosome during protein synthesis, or as a result of ribosome stalling.</text>
</comment>
<comment type="subcellular location">
    <subcellularLocation>
        <location evidence="7">Cytoplasm</location>
    </subcellularLocation>
</comment>
<gene>
    <name evidence="7 10" type="primary">pth</name>
    <name evidence="10" type="ORF">V5E97_01600</name>
</gene>
<organism evidence="10">
    <name type="scientific">Singulisphaera sp. Ch08</name>
    <dbReference type="NCBI Taxonomy" id="3120278"/>
    <lineage>
        <taxon>Bacteria</taxon>
        <taxon>Pseudomonadati</taxon>
        <taxon>Planctomycetota</taxon>
        <taxon>Planctomycetia</taxon>
        <taxon>Isosphaerales</taxon>
        <taxon>Isosphaeraceae</taxon>
        <taxon>Singulisphaera</taxon>
    </lineage>
</organism>
<reference evidence="10" key="1">
    <citation type="submission" date="2024-05" db="EMBL/GenBank/DDBJ databases">
        <title>Planctomycetes of the genus Singulisphaera possess chitinolytic capabilities.</title>
        <authorList>
            <person name="Ivanova A."/>
        </authorList>
    </citation>
    <scope>NUCLEOTIDE SEQUENCE</scope>
    <source>
        <strain evidence="10">Ch08T</strain>
    </source>
</reference>
<feature type="binding site" evidence="7">
    <location>
        <position position="65"/>
    </location>
    <ligand>
        <name>tRNA</name>
        <dbReference type="ChEBI" id="CHEBI:17843"/>
    </ligand>
</feature>
<dbReference type="SUPFAM" id="SSF53178">
    <property type="entry name" value="Peptidyl-tRNA hydrolase-like"/>
    <property type="match status" value="1"/>
</dbReference>
<dbReference type="EC" id="3.1.1.29" evidence="1 7"/>
<keyword evidence="2 7" id="KW-0820">tRNA-binding</keyword>
<proteinExistence type="inferred from homology"/>
<dbReference type="RefSeq" id="WP_406697531.1">
    <property type="nucleotide sequence ID" value="NZ_CP155447.1"/>
</dbReference>
<dbReference type="Pfam" id="PF01195">
    <property type="entry name" value="Pept_tRNA_hydro"/>
    <property type="match status" value="1"/>
</dbReference>
<evidence type="ECO:0000313" key="10">
    <source>
        <dbReference type="EMBL" id="XBH04737.1"/>
    </source>
</evidence>